<dbReference type="OrthoDB" id="3915799at2"/>
<dbReference type="PANTHER" id="PTHR43289:SF34">
    <property type="entry name" value="SERINE_THREONINE-PROTEIN KINASE YBDM-RELATED"/>
    <property type="match status" value="1"/>
</dbReference>
<evidence type="ECO:0000313" key="9">
    <source>
        <dbReference type="EMBL" id="AAZ56262.1"/>
    </source>
</evidence>
<keyword evidence="7" id="KW-0812">Transmembrane</keyword>
<dbReference type="SUPFAM" id="SSF56112">
    <property type="entry name" value="Protein kinase-like (PK-like)"/>
    <property type="match status" value="1"/>
</dbReference>
<gene>
    <name evidence="9" type="ordered locus">Tfu_2229</name>
</gene>
<feature type="domain" description="Protein kinase" evidence="8">
    <location>
        <begin position="23"/>
        <end position="287"/>
    </location>
</feature>
<keyword evidence="1" id="KW-0808">Transferase</keyword>
<evidence type="ECO:0000256" key="4">
    <source>
        <dbReference type="ARBA" id="ARBA00022840"/>
    </source>
</evidence>
<sequence>MTRNGHERAKPLRPGDPTELGAYRIVGRLGRGGMGTVYLGKDTAERLVAIKLIRPDLSEDPAFRQRFAREVAAARRVARFSTAAVLDAQLEGDPLFIVSEYVAGPNLAEAIQADGPMYGGTLESLAMGVAAALTAIHGAGVIHRDLKPANVLLSSVGPKVIDFGIARALDDDTAVTRSSQLMGTPAYLAPELIAGEPPTPMSDIFSWGCLVAYAGTGRAPFDAPTVPAVLHQIVAGQPNLSGLDPALRELVESALDKFPDNRPTAQQLLSRLVGQEEMSLDAVHETVVRSWTPPATSRPEAVPSGPNPAAVPAQVGAAAAAPPTQPGTTPPGGQPSATPSAGHPGATPPAGQPAAAPPFPEHSPQTPPWAAPTPPGGNGTEQKTRGTRFSPAIAIAGGSAVALLAGAVIGGLVLFRSPEVPEGMQVYADDFTHQDGWAGYDFDPENTFSWSGYYQGGYALSADGDTRTSTVSVAPPAGLPEQVRVSATTQVVSGPDYGTYGLHCFYNDDGDNVTYYSATVRVDGSAAQIRRHGGEQGSTHLEEVTAKPVSGFLTPSRDAEEAPVNTFDFTCELDPEADTVTLNLWLNGEHVLEAVDTNPLPYDGEDAPQAGMLAGRGIGGGDNIVVVFDDFAVYQLDGGQRERS</sequence>
<proteinExistence type="predicted"/>
<evidence type="ECO:0000259" key="8">
    <source>
        <dbReference type="PROSITE" id="PS50011"/>
    </source>
</evidence>
<dbReference type="SMART" id="SM00220">
    <property type="entry name" value="S_TKc"/>
    <property type="match status" value="1"/>
</dbReference>
<keyword evidence="4 5" id="KW-0067">ATP-binding</keyword>
<feature type="compositionally biased region" description="Low complexity" evidence="6">
    <location>
        <begin position="307"/>
        <end position="322"/>
    </location>
</feature>
<dbReference type="PROSITE" id="PS00107">
    <property type="entry name" value="PROTEIN_KINASE_ATP"/>
    <property type="match status" value="1"/>
</dbReference>
<dbReference type="InterPro" id="IPR008271">
    <property type="entry name" value="Ser/Thr_kinase_AS"/>
</dbReference>
<protein>
    <submittedName>
        <fullName evidence="9">Tyrosine protein kinase:Serine/threonine protein kinase</fullName>
    </submittedName>
</protein>
<feature type="compositionally biased region" description="Pro residues" evidence="6">
    <location>
        <begin position="323"/>
        <end position="333"/>
    </location>
</feature>
<evidence type="ECO:0000256" key="1">
    <source>
        <dbReference type="ARBA" id="ARBA00022679"/>
    </source>
</evidence>
<dbReference type="CDD" id="cd14014">
    <property type="entry name" value="STKc_PknB_like"/>
    <property type="match status" value="1"/>
</dbReference>
<keyword evidence="7" id="KW-1133">Transmembrane helix</keyword>
<dbReference type="Pfam" id="PF00069">
    <property type="entry name" value="Pkinase"/>
    <property type="match status" value="1"/>
</dbReference>
<dbReference type="Gene3D" id="1.10.510.10">
    <property type="entry name" value="Transferase(Phosphotransferase) domain 1"/>
    <property type="match status" value="1"/>
</dbReference>
<dbReference type="eggNOG" id="COG0515">
    <property type="taxonomic scope" value="Bacteria"/>
</dbReference>
<dbReference type="STRING" id="269800.Tfu_2229"/>
<evidence type="ECO:0000256" key="6">
    <source>
        <dbReference type="SAM" id="MobiDB-lite"/>
    </source>
</evidence>
<organism evidence="9">
    <name type="scientific">Thermobifida fusca (strain YX)</name>
    <dbReference type="NCBI Taxonomy" id="269800"/>
    <lineage>
        <taxon>Bacteria</taxon>
        <taxon>Bacillati</taxon>
        <taxon>Actinomycetota</taxon>
        <taxon>Actinomycetes</taxon>
        <taxon>Streptosporangiales</taxon>
        <taxon>Nocardiopsidaceae</taxon>
        <taxon>Thermobifida</taxon>
    </lineage>
</organism>
<dbReference type="GO" id="GO:0004674">
    <property type="term" value="F:protein serine/threonine kinase activity"/>
    <property type="evidence" value="ECO:0007669"/>
    <property type="project" value="UniProtKB-KW"/>
</dbReference>
<dbReference type="AlphaFoldDB" id="Q47MQ8"/>
<dbReference type="Gene3D" id="3.30.200.20">
    <property type="entry name" value="Phosphorylase Kinase, domain 1"/>
    <property type="match status" value="1"/>
</dbReference>
<feature type="region of interest" description="Disordered" evidence="6">
    <location>
        <begin position="292"/>
        <end position="385"/>
    </location>
</feature>
<dbReference type="InterPro" id="IPR011009">
    <property type="entry name" value="Kinase-like_dom_sf"/>
</dbReference>
<dbReference type="HOGENOM" id="CLU_000288_135_1_11"/>
<keyword evidence="3 9" id="KW-0418">Kinase</keyword>
<dbReference type="PANTHER" id="PTHR43289">
    <property type="entry name" value="MITOGEN-ACTIVATED PROTEIN KINASE KINASE KINASE 20-RELATED"/>
    <property type="match status" value="1"/>
</dbReference>
<evidence type="ECO:0000256" key="3">
    <source>
        <dbReference type="ARBA" id="ARBA00022777"/>
    </source>
</evidence>
<feature type="compositionally biased region" description="Low complexity" evidence="6">
    <location>
        <begin position="334"/>
        <end position="345"/>
    </location>
</feature>
<keyword evidence="7" id="KW-0472">Membrane</keyword>
<keyword evidence="9" id="KW-0723">Serine/threonine-protein kinase</keyword>
<evidence type="ECO:0000256" key="5">
    <source>
        <dbReference type="PROSITE-ProRule" id="PRU10141"/>
    </source>
</evidence>
<feature type="binding site" evidence="5">
    <location>
        <position position="51"/>
    </location>
    <ligand>
        <name>ATP</name>
        <dbReference type="ChEBI" id="CHEBI:30616"/>
    </ligand>
</feature>
<keyword evidence="2 5" id="KW-0547">Nucleotide-binding</keyword>
<dbReference type="PROSITE" id="PS50011">
    <property type="entry name" value="PROTEIN_KINASE_DOM"/>
    <property type="match status" value="1"/>
</dbReference>
<name>Q47MQ8_THEFY</name>
<dbReference type="RefSeq" id="WP_011292652.1">
    <property type="nucleotide sequence ID" value="NC_007333.1"/>
</dbReference>
<evidence type="ECO:0000256" key="7">
    <source>
        <dbReference type="SAM" id="Phobius"/>
    </source>
</evidence>
<reference evidence="9" key="1">
    <citation type="submission" date="2005-07" db="EMBL/GenBank/DDBJ databases">
        <title>Complete sequence of Thermobifida fusca YX.</title>
        <authorList>
            <consortium name="US DOE Joint Genome Institute"/>
            <person name="Copeland A."/>
            <person name="Lucas S."/>
            <person name="Lapidus A."/>
            <person name="Barry K."/>
            <person name="Detter J.C."/>
            <person name="Glavina T."/>
            <person name="Hammon N."/>
            <person name="Israni S."/>
            <person name="Pitluck S."/>
            <person name="Di Bartolo G."/>
            <person name="Chain P."/>
            <person name="Schmutz J."/>
            <person name="Larimer F."/>
            <person name="Land M."/>
            <person name="Lykidis A."/>
            <person name="Richardson P."/>
        </authorList>
    </citation>
    <scope>NUCLEOTIDE SEQUENCE</scope>
    <source>
        <strain evidence="9">YX</strain>
    </source>
</reference>
<dbReference type="KEGG" id="tfu:Tfu_2229"/>
<feature type="transmembrane region" description="Helical" evidence="7">
    <location>
        <begin position="392"/>
        <end position="415"/>
    </location>
</feature>
<dbReference type="Gene3D" id="2.60.120.560">
    <property type="entry name" value="Exo-inulinase, domain 1"/>
    <property type="match status" value="1"/>
</dbReference>
<dbReference type="GO" id="GO:0005524">
    <property type="term" value="F:ATP binding"/>
    <property type="evidence" value="ECO:0007669"/>
    <property type="project" value="UniProtKB-UniRule"/>
</dbReference>
<dbReference type="PROSITE" id="PS00108">
    <property type="entry name" value="PROTEIN_KINASE_ST"/>
    <property type="match status" value="1"/>
</dbReference>
<feature type="compositionally biased region" description="Pro residues" evidence="6">
    <location>
        <begin position="346"/>
        <end position="375"/>
    </location>
</feature>
<evidence type="ECO:0000256" key="2">
    <source>
        <dbReference type="ARBA" id="ARBA00022741"/>
    </source>
</evidence>
<dbReference type="InterPro" id="IPR000719">
    <property type="entry name" value="Prot_kinase_dom"/>
</dbReference>
<dbReference type="EMBL" id="CP000088">
    <property type="protein sequence ID" value="AAZ56262.1"/>
    <property type="molecule type" value="Genomic_DNA"/>
</dbReference>
<accession>Q47MQ8</accession>
<dbReference type="InterPro" id="IPR017441">
    <property type="entry name" value="Protein_kinase_ATP_BS"/>
</dbReference>